<dbReference type="GO" id="GO:0016829">
    <property type="term" value="F:lyase activity"/>
    <property type="evidence" value="ECO:0007669"/>
    <property type="project" value="UniProtKB-KW"/>
</dbReference>
<keyword evidence="10" id="KW-1185">Reference proteome</keyword>
<gene>
    <name evidence="9" type="primary">107359184</name>
</gene>
<dbReference type="EnsemblMetazoa" id="tetur03g05210.1">
    <property type="protein sequence ID" value="tetur03g05210.1"/>
    <property type="gene ID" value="tetur03g05210"/>
</dbReference>
<accession>T1JZT8</accession>
<dbReference type="PANTHER" id="PTHR13522:SF3">
    <property type="entry name" value="U6 SNRNA PHOSPHODIESTERASE 1"/>
    <property type="match status" value="1"/>
</dbReference>
<evidence type="ECO:0000256" key="3">
    <source>
        <dbReference type="ARBA" id="ARBA00023239"/>
    </source>
</evidence>
<dbReference type="eggNOG" id="KOG3102">
    <property type="taxonomic scope" value="Eukaryota"/>
</dbReference>
<evidence type="ECO:0000256" key="6">
    <source>
        <dbReference type="ARBA" id="ARBA00029543"/>
    </source>
</evidence>
<keyword evidence="4" id="KW-0539">Nucleus</keyword>
<reference evidence="9" key="2">
    <citation type="submission" date="2015-06" db="UniProtKB">
        <authorList>
            <consortium name="EnsemblMetazoa"/>
        </authorList>
    </citation>
    <scope>IDENTIFICATION</scope>
</reference>
<keyword evidence="2" id="KW-0378">Hydrolase</keyword>
<comment type="catalytic activity">
    <reaction evidence="5">
        <text>a 3'-end uridylyl-uridine-RNA = a 3'-end 2',3'-cyclophospho-uridine-RNA + uridine</text>
        <dbReference type="Rhea" id="RHEA:46052"/>
        <dbReference type="Rhea" id="RHEA-COMP:17384"/>
        <dbReference type="Rhea" id="RHEA-COMP:17385"/>
        <dbReference type="ChEBI" id="CHEBI:16704"/>
        <dbReference type="ChEBI" id="CHEBI:85643"/>
        <dbReference type="ChEBI" id="CHEBI:85644"/>
    </reaction>
    <physiologicalReaction direction="left-to-right" evidence="5">
        <dbReference type="Rhea" id="RHEA:46053"/>
    </physiologicalReaction>
</comment>
<evidence type="ECO:0000256" key="5">
    <source>
        <dbReference type="ARBA" id="ARBA00029300"/>
    </source>
</evidence>
<dbReference type="KEGG" id="tut:107359184"/>
<dbReference type="OrthoDB" id="49151at2759"/>
<protein>
    <recommendedName>
        <fullName evidence="6">U6 snRNA phosphodiesterase 1</fullName>
    </recommendedName>
    <alternativeName>
        <fullName evidence="7">3'-5' RNA exonuclease USB1</fullName>
    </alternativeName>
</protein>
<evidence type="ECO:0000256" key="1">
    <source>
        <dbReference type="ARBA" id="ARBA00022722"/>
    </source>
</evidence>
<evidence type="ECO:0000256" key="8">
    <source>
        <dbReference type="SAM" id="MobiDB-lite"/>
    </source>
</evidence>
<evidence type="ECO:0000256" key="2">
    <source>
        <dbReference type="ARBA" id="ARBA00022801"/>
    </source>
</evidence>
<keyword evidence="1" id="KW-0540">Nuclease</keyword>
<evidence type="ECO:0000313" key="10">
    <source>
        <dbReference type="Proteomes" id="UP000015104"/>
    </source>
</evidence>
<dbReference type="InterPro" id="IPR027521">
    <property type="entry name" value="Usb1"/>
</dbReference>
<organism evidence="9 10">
    <name type="scientific">Tetranychus urticae</name>
    <name type="common">Two-spotted spider mite</name>
    <dbReference type="NCBI Taxonomy" id="32264"/>
    <lineage>
        <taxon>Eukaryota</taxon>
        <taxon>Metazoa</taxon>
        <taxon>Ecdysozoa</taxon>
        <taxon>Arthropoda</taxon>
        <taxon>Chelicerata</taxon>
        <taxon>Arachnida</taxon>
        <taxon>Acari</taxon>
        <taxon>Acariformes</taxon>
        <taxon>Trombidiformes</taxon>
        <taxon>Prostigmata</taxon>
        <taxon>Eleutherengona</taxon>
        <taxon>Raphignathae</taxon>
        <taxon>Tetranychoidea</taxon>
        <taxon>Tetranychidae</taxon>
        <taxon>Tetranychus</taxon>
    </lineage>
</organism>
<feature type="region of interest" description="Disordered" evidence="8">
    <location>
        <begin position="1"/>
        <end position="26"/>
    </location>
</feature>
<dbReference type="AlphaFoldDB" id="T1JZT8"/>
<evidence type="ECO:0000313" key="9">
    <source>
        <dbReference type="EnsemblMetazoa" id="tetur03g05210.1"/>
    </source>
</evidence>
<dbReference type="Pfam" id="PF09749">
    <property type="entry name" value="HVSL"/>
    <property type="match status" value="1"/>
</dbReference>
<dbReference type="EMBL" id="CAEY01001126">
    <property type="status" value="NOT_ANNOTATED_CDS"/>
    <property type="molecule type" value="Genomic_DNA"/>
</dbReference>
<dbReference type="Gene3D" id="3.90.1140.10">
    <property type="entry name" value="Cyclic phosphodiesterase"/>
    <property type="match status" value="1"/>
</dbReference>
<dbReference type="Proteomes" id="UP000015104">
    <property type="component" value="Unassembled WGS sequence"/>
</dbReference>
<evidence type="ECO:0000256" key="4">
    <source>
        <dbReference type="ARBA" id="ARBA00023242"/>
    </source>
</evidence>
<dbReference type="PANTHER" id="PTHR13522">
    <property type="entry name" value="U6 SNRNA PHOSPHODIESTERASE 1"/>
    <property type="match status" value="1"/>
</dbReference>
<sequence length="235" mass="26458">MQSSKLPLPKFPSPIESDESSDYSTIQPDGRIRSYPHVRGQWTTFVYSELPDDSLIDLSDCISSCGSDIQLIENIHVSMVRGHYALSFHQITPFVTGLRDKLSICQAFDIYLSVFKLFTNEESTRSFICLCEPKLMVDSVNTRTSRYVLDLIKQTLDDYNAKVESTIAPSNQNLCLDDFTFHTSIAWCLPGADKSASNLIAQLNELLDEPIKVHVDTIKINTGNICHTISLKDRT</sequence>
<keyword evidence="3" id="KW-0456">Lyase</keyword>
<dbReference type="STRING" id="32264.T1JZT8"/>
<name>T1JZT8_TETUR</name>
<dbReference type="OMA" id="GNICHTI"/>
<reference evidence="10" key="1">
    <citation type="submission" date="2011-08" db="EMBL/GenBank/DDBJ databases">
        <authorList>
            <person name="Rombauts S."/>
        </authorList>
    </citation>
    <scope>NUCLEOTIDE SEQUENCE</scope>
    <source>
        <strain evidence="10">London</strain>
    </source>
</reference>
<dbReference type="HOGENOM" id="CLU_1181533_0_0_1"/>
<dbReference type="GO" id="GO:0000175">
    <property type="term" value="F:3'-5'-RNA exonuclease activity"/>
    <property type="evidence" value="ECO:0007669"/>
    <property type="project" value="TreeGrafter"/>
</dbReference>
<evidence type="ECO:0000256" key="7">
    <source>
        <dbReference type="ARBA" id="ARBA00030030"/>
    </source>
</evidence>
<dbReference type="GO" id="GO:0005634">
    <property type="term" value="C:nucleus"/>
    <property type="evidence" value="ECO:0007669"/>
    <property type="project" value="TreeGrafter"/>
</dbReference>
<proteinExistence type="predicted"/>
<dbReference type="GO" id="GO:0034477">
    <property type="term" value="P:U6 snRNA 3'-end processing"/>
    <property type="evidence" value="ECO:0007669"/>
    <property type="project" value="InterPro"/>
</dbReference>